<keyword evidence="3" id="KW-0732">Signal</keyword>
<evidence type="ECO:0000256" key="3">
    <source>
        <dbReference type="ARBA" id="ARBA00022729"/>
    </source>
</evidence>
<evidence type="ECO:0000313" key="11">
    <source>
        <dbReference type="EMBL" id="TMW13435.1"/>
    </source>
</evidence>
<evidence type="ECO:0000256" key="2">
    <source>
        <dbReference type="ARBA" id="ARBA00005186"/>
    </source>
</evidence>
<organism evidence="11 12">
    <name type="scientific">Alloalcanivorax gelatiniphagus</name>
    <dbReference type="NCBI Taxonomy" id="1194167"/>
    <lineage>
        <taxon>Bacteria</taxon>
        <taxon>Pseudomonadati</taxon>
        <taxon>Pseudomonadota</taxon>
        <taxon>Gammaproteobacteria</taxon>
        <taxon>Oceanospirillales</taxon>
        <taxon>Alcanivoracaceae</taxon>
        <taxon>Alloalcanivorax</taxon>
    </lineage>
</organism>
<feature type="repeat" description="TPR" evidence="7">
    <location>
        <begin position="719"/>
        <end position="752"/>
    </location>
</feature>
<dbReference type="PANTHER" id="PTHR45586">
    <property type="entry name" value="TPR REPEAT-CONTAINING PROTEIN PA4667"/>
    <property type="match status" value="1"/>
</dbReference>
<dbReference type="InterPro" id="IPR003921">
    <property type="entry name" value="Cell_synth_C"/>
</dbReference>
<dbReference type="InterPro" id="IPR051012">
    <property type="entry name" value="CellSynth/LPSAsmb/PSIAsmb"/>
</dbReference>
<dbReference type="RefSeq" id="WP_138772029.1">
    <property type="nucleotide sequence ID" value="NZ_VCQT01000025.1"/>
</dbReference>
<name>A0ABY2XPB7_9GAMM</name>
<feature type="repeat" description="TPR" evidence="7">
    <location>
        <begin position="267"/>
        <end position="300"/>
    </location>
</feature>
<proteinExistence type="predicted"/>
<dbReference type="InterPro" id="IPR011250">
    <property type="entry name" value="OMP/PagP_B-barrel"/>
</dbReference>
<gene>
    <name evidence="11" type="ORF">FGS76_07665</name>
</gene>
<evidence type="ECO:0000256" key="4">
    <source>
        <dbReference type="ARBA" id="ARBA00022737"/>
    </source>
</evidence>
<dbReference type="InterPro" id="IPR008410">
    <property type="entry name" value="BCSC_C"/>
</dbReference>
<dbReference type="PROSITE" id="PS50293">
    <property type="entry name" value="TPR_REGION"/>
    <property type="match status" value="1"/>
</dbReference>
<feature type="repeat" description="TPR" evidence="7">
    <location>
        <begin position="301"/>
        <end position="334"/>
    </location>
</feature>
<dbReference type="Pfam" id="PF05420">
    <property type="entry name" value="BCSC_C"/>
    <property type="match status" value="1"/>
</dbReference>
<dbReference type="PRINTS" id="PR01441">
    <property type="entry name" value="CELLSNTHASEC"/>
</dbReference>
<dbReference type="SUPFAM" id="SSF57997">
    <property type="entry name" value="Tropomyosin"/>
    <property type="match status" value="1"/>
</dbReference>
<dbReference type="SMART" id="SM00028">
    <property type="entry name" value="TPR"/>
    <property type="match status" value="6"/>
</dbReference>
<dbReference type="Gene3D" id="1.25.40.10">
    <property type="entry name" value="Tetratricopeptide repeat domain"/>
    <property type="match status" value="4"/>
</dbReference>
<accession>A0ABY2XPB7</accession>
<dbReference type="SUPFAM" id="SSF56925">
    <property type="entry name" value="OMPA-like"/>
    <property type="match status" value="1"/>
</dbReference>
<evidence type="ECO:0000256" key="8">
    <source>
        <dbReference type="SAM" id="Coils"/>
    </source>
</evidence>
<keyword evidence="8" id="KW-0175">Coiled coil</keyword>
<feature type="region of interest" description="Disordered" evidence="9">
    <location>
        <begin position="866"/>
        <end position="945"/>
    </location>
</feature>
<comment type="pathway">
    <text evidence="2">Glycan metabolism; bacterial cellulose biosynthesis.</text>
</comment>
<evidence type="ECO:0000256" key="6">
    <source>
        <dbReference type="ARBA" id="ARBA00022916"/>
    </source>
</evidence>
<evidence type="ECO:0000256" key="5">
    <source>
        <dbReference type="ARBA" id="ARBA00022803"/>
    </source>
</evidence>
<keyword evidence="4" id="KW-0677">Repeat</keyword>
<dbReference type="InterPro" id="IPR019734">
    <property type="entry name" value="TPR_rpt"/>
</dbReference>
<feature type="compositionally biased region" description="Low complexity" evidence="9">
    <location>
        <begin position="917"/>
        <end position="929"/>
    </location>
</feature>
<sequence length="1508" mass="163946">MNGKRINGWLAAGLLGTALTVAPGLSLAQAAGDASVQRLLDQAEFWRTNNRPDLAADTLRRVLTADPDNPAALYQMSVLEETRDPAAAQRYADRLRKAAPDSEFVSRLDDRQRREGVDADQLREARQLAAAGNAKAAVERYERVFNGKPPGDLALEYYQTLAGVDGRRAEARAGLEKLARQNPDDRRVALALAKVLTYEGGTRQQGIDQLRALWTAKPEKEVQSAWRQGLMWLPDALDSVAPLRQYLEQFPDDREVAAKLARSDNQARAARGRGYAALEAGRVDPAEQSFRAALKDDPNDADALAGLGLVQLRRERFDEAQRSLERAIKLNPSKASEWRPPLESARFYGQLAAVRAAFRAGNLDKAFQDVRPLTRAAGNQGRDAKLLQGEILLAQDRAVVAESLYRDLLVERPAMTEARAGLVRALMAQGRYQDADAEFAKLPAAAQQQLSYLRQQRVDSLRQQGEDLIAAGRPGAGEQSLREAMAVAPNDPWTRLSLARFYDDQGQPRRARALIDPLLDGNPSATDLQVAALLAEKQQRWEDAQALLDRIPAAQRDDAINQLRDRVRGGARVARLRRVLSQGDEWQVENALDDLYRNPPNDSAELGQVASLLVDQGEDALAVALVRRDLDLHLGESNAVTPFLGHASVLSRTGNQREARRLMALLDRRAGDATAARTALNDTRDQLLLDQVTALREDGELAQAYDVLVAELERRPREPALLHELGNLYLKGERFDDAASVFQWQLQRDPGDVVARRGAVAAALGAGDANRAEALLSEVAPLEDPELLLLAARTAEAQGDKRQALTFANQAAGMERSGGPSVVGVVNPFRDGVRSRQDGRWAAFGPSSDKDGEAGVWLPGETRVAGRWQPDGEARGYLNRSYDSAPATPTPASPYQGGGGEAWAGDWRRPDRADTMGGAYAAGDSGSGYSERRAAAAEPVRPAPSQERLVRIDDLRDDLRRSLSPKGQGGLSLRFRDGEEGLSQLTEIRGDIGLSSVPFGGGRFTATASPVYLNAGTLEGDAATRFGATGASSAAASAVVEQLSGVGDLIDGIDDVADNLDAAQGAFSTAEAQRNAAQTSVTTAQQNLDDAQDDLLNANNPTEEELAALQAAVETRQSQLDQAQSTFNERQNQLANAENQLDDAQDNFESSVQRNVLFESGIDLDALSNEQRQFVDNYLQREFGSSDFSLDATNTADYRARAAAVRQLVSDVAARAGAYRRAAAYGNQSDAGMAVAFGYRDGAFSGDIGSTPYGFEVTNLVGGITWAPRVASNTNLRLTAQRRAVTDSLLSYAGVEDPVTGDRWGGVTRSGAEIGLAYDNGQVGSYGDLGFYSYQGHNVDTNQEAVFNLGAYVKPINERWRTLQTGVHLNYRSFDENRGQFTYGHGGYFSPQDYVSLAFPITYKETYNRVSWNARLQPGFQSYTVDSAPYFPTLDEQQQWMDILVDAGIATASYYDAESKSGFGLNLGAGLDYQLSPAFSLGTSIDYDTFGDYSETSAMINLLYTMEP</sequence>
<feature type="domain" description="Cellulose synthase operon C C-terminal" evidence="10">
    <location>
        <begin position="1214"/>
        <end position="1506"/>
    </location>
</feature>
<keyword evidence="5 7" id="KW-0802">TPR repeat</keyword>
<feature type="coiled-coil region" evidence="8">
    <location>
        <begin position="1074"/>
        <end position="1154"/>
    </location>
</feature>
<dbReference type="PROSITE" id="PS50005">
    <property type="entry name" value="TPR"/>
    <property type="match status" value="3"/>
</dbReference>
<dbReference type="EMBL" id="VCQT01000025">
    <property type="protein sequence ID" value="TMW13435.1"/>
    <property type="molecule type" value="Genomic_DNA"/>
</dbReference>
<dbReference type="Gene3D" id="1.20.120.330">
    <property type="entry name" value="Nucleotidyltransferases domain 2"/>
    <property type="match status" value="1"/>
</dbReference>
<comment type="caution">
    <text evidence="11">The sequence shown here is derived from an EMBL/GenBank/DDBJ whole genome shotgun (WGS) entry which is preliminary data.</text>
</comment>
<evidence type="ECO:0000256" key="1">
    <source>
        <dbReference type="ARBA" id="ARBA00003476"/>
    </source>
</evidence>
<keyword evidence="12" id="KW-1185">Reference proteome</keyword>
<evidence type="ECO:0000256" key="7">
    <source>
        <dbReference type="PROSITE-ProRule" id="PRU00339"/>
    </source>
</evidence>
<evidence type="ECO:0000256" key="9">
    <source>
        <dbReference type="SAM" id="MobiDB-lite"/>
    </source>
</evidence>
<dbReference type="Proteomes" id="UP000739180">
    <property type="component" value="Unassembled WGS sequence"/>
</dbReference>
<keyword evidence="6" id="KW-0135">Cellulose biosynthesis</keyword>
<dbReference type="Pfam" id="PF14559">
    <property type="entry name" value="TPR_19"/>
    <property type="match status" value="3"/>
</dbReference>
<dbReference type="PANTHER" id="PTHR45586:SF1">
    <property type="entry name" value="LIPOPOLYSACCHARIDE ASSEMBLY PROTEIN B"/>
    <property type="match status" value="1"/>
</dbReference>
<protein>
    <submittedName>
        <fullName evidence="11">Tetratricopeptide repeat protein</fullName>
    </submittedName>
</protein>
<evidence type="ECO:0000313" key="12">
    <source>
        <dbReference type="Proteomes" id="UP000739180"/>
    </source>
</evidence>
<dbReference type="InterPro" id="IPR011990">
    <property type="entry name" value="TPR-like_helical_dom_sf"/>
</dbReference>
<dbReference type="SUPFAM" id="SSF48452">
    <property type="entry name" value="TPR-like"/>
    <property type="match status" value="2"/>
</dbReference>
<comment type="function">
    <text evidence="1">Required for maximal bacterial cellulose synthesis.</text>
</comment>
<evidence type="ECO:0000259" key="10">
    <source>
        <dbReference type="Pfam" id="PF05420"/>
    </source>
</evidence>
<reference evidence="11 12" key="1">
    <citation type="submission" date="2019-05" db="EMBL/GenBank/DDBJ databases">
        <title>Genome of Alcanivorax gelatiniphagus, an oil degrading marine bacteria.</title>
        <authorList>
            <person name="Kwon K.K."/>
        </authorList>
    </citation>
    <scope>NUCLEOTIDE SEQUENCE [LARGE SCALE GENOMIC DNA]</scope>
    <source>
        <strain evidence="11 12">MEBiC 08158</strain>
    </source>
</reference>